<dbReference type="RefSeq" id="WP_090862011.1">
    <property type="nucleotide sequence ID" value="NZ_FNYE01000001.1"/>
</dbReference>
<name>A0A1H6QGW7_9BURK</name>
<protein>
    <recommendedName>
        <fullName evidence="3">Holin</fullName>
    </recommendedName>
</protein>
<dbReference type="STRING" id="667676.SAMN05192539_1001342"/>
<dbReference type="EMBL" id="FNYE01000001">
    <property type="protein sequence ID" value="SEI42981.1"/>
    <property type="molecule type" value="Genomic_DNA"/>
</dbReference>
<evidence type="ECO:0000313" key="2">
    <source>
        <dbReference type="Proteomes" id="UP000198866"/>
    </source>
</evidence>
<evidence type="ECO:0008006" key="3">
    <source>
        <dbReference type="Google" id="ProtNLM"/>
    </source>
</evidence>
<dbReference type="Proteomes" id="UP000198866">
    <property type="component" value="Unassembled WGS sequence"/>
</dbReference>
<reference evidence="2" key="1">
    <citation type="submission" date="2016-10" db="EMBL/GenBank/DDBJ databases">
        <authorList>
            <person name="Varghese N."/>
            <person name="Submissions S."/>
        </authorList>
    </citation>
    <scope>NUCLEOTIDE SEQUENCE [LARGE SCALE GENOMIC DNA]</scope>
    <source>
        <strain evidence="2">LMG 26031</strain>
    </source>
</reference>
<sequence length="72" mass="7302">MNQTSPAKTGAAGAVTAAVVTVIAALVKHFNIDIPADAQVSIAVGIVTAAHWVGQRIATRSESKQPAVPAQQ</sequence>
<organism evidence="1 2">
    <name type="scientific">Paraburkholderia diazotrophica</name>
    <dbReference type="NCBI Taxonomy" id="667676"/>
    <lineage>
        <taxon>Bacteria</taxon>
        <taxon>Pseudomonadati</taxon>
        <taxon>Pseudomonadota</taxon>
        <taxon>Betaproteobacteria</taxon>
        <taxon>Burkholderiales</taxon>
        <taxon>Burkholderiaceae</taxon>
        <taxon>Paraburkholderia</taxon>
    </lineage>
</organism>
<accession>A0A1H6QGW7</accession>
<dbReference type="OrthoDB" id="9958911at2"/>
<dbReference type="AlphaFoldDB" id="A0A1H6QGW7"/>
<proteinExistence type="predicted"/>
<gene>
    <name evidence="1" type="ORF">SAMN05192539_1001342</name>
</gene>
<evidence type="ECO:0000313" key="1">
    <source>
        <dbReference type="EMBL" id="SEI42981.1"/>
    </source>
</evidence>
<keyword evidence="2" id="KW-1185">Reference proteome</keyword>